<sequence length="173" mass="17901">MKKEIAAEAGKDFGTVAGIEETGETVVPESEVEGEVVGEISDRRVVSVGAALFALCAAFIVYGALDEDEPERRRPAPTASVTYRVTGTGEAGISYVAGGAKGDATVEDGVDLPWHKTVRVPLGEDPAVSIRLGKEGGEASCVLAIGGEHRRRATASGAYGRATCTADLPAKRN</sequence>
<name>A0A291QEX2_9ACTN</name>
<feature type="transmembrane region" description="Helical" evidence="1">
    <location>
        <begin position="45"/>
        <end position="65"/>
    </location>
</feature>
<protein>
    <recommendedName>
        <fullName evidence="4">MmpS family membrane protein</fullName>
    </recommendedName>
</protein>
<evidence type="ECO:0000256" key="1">
    <source>
        <dbReference type="SAM" id="Phobius"/>
    </source>
</evidence>
<dbReference type="Proteomes" id="UP000221011">
    <property type="component" value="Chromosome"/>
</dbReference>
<keyword evidence="1" id="KW-0812">Transmembrane</keyword>
<evidence type="ECO:0008006" key="4">
    <source>
        <dbReference type="Google" id="ProtNLM"/>
    </source>
</evidence>
<organism evidence="2 3">
    <name type="scientific">Streptomyces formicae</name>
    <dbReference type="NCBI Taxonomy" id="1616117"/>
    <lineage>
        <taxon>Bacteria</taxon>
        <taxon>Bacillati</taxon>
        <taxon>Actinomycetota</taxon>
        <taxon>Actinomycetes</taxon>
        <taxon>Kitasatosporales</taxon>
        <taxon>Streptomycetaceae</taxon>
        <taxon>Streptomyces</taxon>
    </lineage>
</organism>
<reference evidence="2 3" key="1">
    <citation type="submission" date="2017-08" db="EMBL/GenBank/DDBJ databases">
        <title>Complete Genome Sequence of Streptomyces formicae KY5, the formicamycin producer.</title>
        <authorList>
            <person name="Holmes N.A."/>
            <person name="Devine R."/>
            <person name="Qin Z."/>
            <person name="Seipke R.F."/>
            <person name="Wilkinson B."/>
            <person name="Hutchings M.I."/>
        </authorList>
    </citation>
    <scope>NUCLEOTIDE SEQUENCE [LARGE SCALE GENOMIC DNA]</scope>
    <source>
        <strain evidence="2 3">KY5</strain>
    </source>
</reference>
<evidence type="ECO:0000313" key="2">
    <source>
        <dbReference type="EMBL" id="ATL29985.1"/>
    </source>
</evidence>
<keyword evidence="1" id="KW-0472">Membrane</keyword>
<dbReference type="InterPro" id="IPR038468">
    <property type="entry name" value="MmpS_C"/>
</dbReference>
<dbReference type="KEGG" id="sfk:KY5_4967c"/>
<keyword evidence="1" id="KW-1133">Transmembrane helix</keyword>
<evidence type="ECO:0000313" key="3">
    <source>
        <dbReference type="Proteomes" id="UP000221011"/>
    </source>
</evidence>
<dbReference type="EMBL" id="CP022685">
    <property type="protein sequence ID" value="ATL29985.1"/>
    <property type="molecule type" value="Genomic_DNA"/>
</dbReference>
<accession>A0A291QEX2</accession>
<dbReference type="AlphaFoldDB" id="A0A291QEX2"/>
<dbReference type="Gene3D" id="2.60.40.2880">
    <property type="entry name" value="MmpS1-5, C-terminal soluble domain"/>
    <property type="match status" value="1"/>
</dbReference>
<gene>
    <name evidence="2" type="ORF">KY5_4967c</name>
</gene>
<proteinExistence type="predicted"/>
<keyword evidence="3" id="KW-1185">Reference proteome</keyword>
<dbReference type="RefSeq" id="WP_234362855.1">
    <property type="nucleotide sequence ID" value="NZ_CP022685.1"/>
</dbReference>